<feature type="transmembrane region" description="Helical" evidence="1">
    <location>
        <begin position="7"/>
        <end position="24"/>
    </location>
</feature>
<dbReference type="EMBL" id="CAJNJA010009325">
    <property type="protein sequence ID" value="CAE7245642.1"/>
    <property type="molecule type" value="Genomic_DNA"/>
</dbReference>
<protein>
    <submittedName>
        <fullName evidence="2">Uncharacterized protein</fullName>
    </submittedName>
</protein>
<feature type="non-terminal residue" evidence="2">
    <location>
        <position position="58"/>
    </location>
</feature>
<reference evidence="2" key="1">
    <citation type="submission" date="2021-02" db="EMBL/GenBank/DDBJ databases">
        <authorList>
            <person name="Dougan E. K."/>
            <person name="Rhodes N."/>
            <person name="Thang M."/>
            <person name="Chan C."/>
        </authorList>
    </citation>
    <scope>NUCLEOTIDE SEQUENCE</scope>
</reference>
<keyword evidence="3" id="KW-1185">Reference proteome</keyword>
<gene>
    <name evidence="2" type="ORF">SNEC2469_LOCUS4758</name>
</gene>
<evidence type="ECO:0000256" key="1">
    <source>
        <dbReference type="SAM" id="Phobius"/>
    </source>
</evidence>
<dbReference type="AlphaFoldDB" id="A0A812LF68"/>
<dbReference type="Proteomes" id="UP000601435">
    <property type="component" value="Unassembled WGS sequence"/>
</dbReference>
<proteinExistence type="predicted"/>
<keyword evidence="1" id="KW-1133">Transmembrane helix</keyword>
<feature type="non-terminal residue" evidence="2">
    <location>
        <position position="1"/>
    </location>
</feature>
<accession>A0A812LF68</accession>
<keyword evidence="1" id="KW-0472">Membrane</keyword>
<evidence type="ECO:0000313" key="2">
    <source>
        <dbReference type="EMBL" id="CAE7245642.1"/>
    </source>
</evidence>
<keyword evidence="1" id="KW-0812">Transmembrane</keyword>
<organism evidence="2 3">
    <name type="scientific">Symbiodinium necroappetens</name>
    <dbReference type="NCBI Taxonomy" id="1628268"/>
    <lineage>
        <taxon>Eukaryota</taxon>
        <taxon>Sar</taxon>
        <taxon>Alveolata</taxon>
        <taxon>Dinophyceae</taxon>
        <taxon>Suessiales</taxon>
        <taxon>Symbiodiniaceae</taxon>
        <taxon>Symbiodinium</taxon>
    </lineage>
</organism>
<feature type="transmembrane region" description="Helical" evidence="1">
    <location>
        <begin position="36"/>
        <end position="56"/>
    </location>
</feature>
<comment type="caution">
    <text evidence="2">The sequence shown here is derived from an EMBL/GenBank/DDBJ whole genome shotgun (WGS) entry which is preliminary data.</text>
</comment>
<sequence length="58" mass="6297">ERTLGETLSFLLVAAVTCTVLEHLNSKLPSCIRLPISVVLFVAGLLIGILVMDFLAER</sequence>
<evidence type="ECO:0000313" key="3">
    <source>
        <dbReference type="Proteomes" id="UP000601435"/>
    </source>
</evidence>
<name>A0A812LF68_9DINO</name>